<dbReference type="InterPro" id="IPR036086">
    <property type="entry name" value="ParB/Sulfiredoxin_sf"/>
</dbReference>
<feature type="domain" description="ParB-like N-terminal" evidence="3">
    <location>
        <begin position="16"/>
        <end position="104"/>
    </location>
</feature>
<dbReference type="Pfam" id="PF17762">
    <property type="entry name" value="HTH_ParB"/>
    <property type="match status" value="1"/>
</dbReference>
<dbReference type="InterPro" id="IPR050336">
    <property type="entry name" value="Chromosome_partition/occlusion"/>
</dbReference>
<dbReference type="InterPro" id="IPR003115">
    <property type="entry name" value="ParB_N"/>
</dbReference>
<protein>
    <submittedName>
        <fullName evidence="4">Chromosome-partitioning protein Spo0J</fullName>
    </submittedName>
</protein>
<comment type="similarity">
    <text evidence="1">Belongs to the ParB family.</text>
</comment>
<evidence type="ECO:0000256" key="2">
    <source>
        <dbReference type="ARBA" id="ARBA00022829"/>
    </source>
</evidence>
<dbReference type="AlphaFoldDB" id="A0A654LZR6"/>
<dbReference type="Gene3D" id="3.90.1530.30">
    <property type="match status" value="1"/>
</dbReference>
<dbReference type="KEGG" id="taa:NMY3_02079"/>
<dbReference type="PANTHER" id="PTHR33375">
    <property type="entry name" value="CHROMOSOME-PARTITIONING PROTEIN PARB-RELATED"/>
    <property type="match status" value="1"/>
</dbReference>
<reference evidence="5" key="1">
    <citation type="submission" date="2015-10" db="EMBL/GenBank/DDBJ databases">
        <title>Niche specialization of a soil ammonia-oxidizing archaeon, Candidatus Nitrosocosmicus oleophilus.</title>
        <authorList>
            <person name="Jung M.-Y."/>
            <person name="Rhee S.-K."/>
        </authorList>
    </citation>
    <scope>NUCLEOTIDE SEQUENCE [LARGE SCALE GENOMIC DNA]</scope>
    <source>
        <strain evidence="5">MY3</strain>
    </source>
</reference>
<dbReference type="SUPFAM" id="SSF109709">
    <property type="entry name" value="KorB DNA-binding domain-like"/>
    <property type="match status" value="1"/>
</dbReference>
<evidence type="ECO:0000313" key="5">
    <source>
        <dbReference type="Proteomes" id="UP000058925"/>
    </source>
</evidence>
<dbReference type="GO" id="GO:0005694">
    <property type="term" value="C:chromosome"/>
    <property type="evidence" value="ECO:0007669"/>
    <property type="project" value="TreeGrafter"/>
</dbReference>
<evidence type="ECO:0000256" key="1">
    <source>
        <dbReference type="ARBA" id="ARBA00006295"/>
    </source>
</evidence>
<dbReference type="InterPro" id="IPR004437">
    <property type="entry name" value="ParB/RepB/Spo0J"/>
</dbReference>
<organism evidence="4 5">
    <name type="scientific">Candidatus Nitrosocosmicus oleophilus</name>
    <dbReference type="NCBI Taxonomy" id="1353260"/>
    <lineage>
        <taxon>Archaea</taxon>
        <taxon>Nitrososphaerota</taxon>
        <taxon>Nitrososphaeria</taxon>
        <taxon>Nitrososphaerales</taxon>
        <taxon>Nitrososphaeraceae</taxon>
        <taxon>Candidatus Nitrosocosmicus</taxon>
    </lineage>
</organism>
<keyword evidence="2" id="KW-0159">Chromosome partition</keyword>
<dbReference type="EMBL" id="CP012850">
    <property type="protein sequence ID" value="ALI36280.1"/>
    <property type="molecule type" value="Genomic_DNA"/>
</dbReference>
<dbReference type="FunFam" id="1.10.10.2830:FF:000001">
    <property type="entry name" value="Chromosome partitioning protein ParB"/>
    <property type="match status" value="1"/>
</dbReference>
<dbReference type="PANTHER" id="PTHR33375:SF1">
    <property type="entry name" value="CHROMOSOME-PARTITIONING PROTEIN PARB-RELATED"/>
    <property type="match status" value="1"/>
</dbReference>
<proteinExistence type="inferred from homology"/>
<sequence>MMKNFSASPMMKGIVEEVEISNLILPNYTIHERGKESTDELALSILQHGLLHPIIIRIKESQFEIISGIRRYLACKKLRWKKIPCHVIEVDDKDSFEISLAENIQRKNLNPIEEARAFKVYITDFGWGGVSELAHKISKSPSYVSKRLSLLELAVEIVDEISKSKISPSVAEELVYVKNHATRHEMAIEIVNKDLTVKEVRKLANALSIADATESLEYNSLMDSKENRDLKINRCFDKILTTLKITQNRIGTIIEEVDDNWIIYETLMHHKNLINNQIDIMIREQKRFNQKLKYKMP</sequence>
<dbReference type="GO" id="GO:0007059">
    <property type="term" value="P:chromosome segregation"/>
    <property type="evidence" value="ECO:0007669"/>
    <property type="project" value="UniProtKB-KW"/>
</dbReference>
<dbReference type="SUPFAM" id="SSF110849">
    <property type="entry name" value="ParB/Sulfiredoxin"/>
    <property type="match status" value="1"/>
</dbReference>
<gene>
    <name evidence="4" type="primary">spo0C_4</name>
    <name evidence="4" type="ORF">NMY3_02079</name>
</gene>
<dbReference type="Gene3D" id="1.10.10.2830">
    <property type="match status" value="1"/>
</dbReference>
<accession>A0A654LZR6</accession>
<dbReference type="GO" id="GO:0003677">
    <property type="term" value="F:DNA binding"/>
    <property type="evidence" value="ECO:0007669"/>
    <property type="project" value="InterPro"/>
</dbReference>
<dbReference type="Proteomes" id="UP000058925">
    <property type="component" value="Chromosome"/>
</dbReference>
<keyword evidence="5" id="KW-1185">Reference proteome</keyword>
<dbReference type="SMART" id="SM00470">
    <property type="entry name" value="ParB"/>
    <property type="match status" value="1"/>
</dbReference>
<name>A0A654LZR6_9ARCH</name>
<dbReference type="Pfam" id="PF02195">
    <property type="entry name" value="ParB_N"/>
    <property type="match status" value="1"/>
</dbReference>
<dbReference type="InterPro" id="IPR041468">
    <property type="entry name" value="HTH_ParB/Spo0J"/>
</dbReference>
<evidence type="ECO:0000259" key="3">
    <source>
        <dbReference type="SMART" id="SM00470"/>
    </source>
</evidence>
<dbReference type="NCBIfam" id="TIGR00180">
    <property type="entry name" value="parB_part"/>
    <property type="match status" value="1"/>
</dbReference>
<evidence type="ECO:0000313" key="4">
    <source>
        <dbReference type="EMBL" id="ALI36280.1"/>
    </source>
</evidence>